<keyword evidence="2" id="KW-1185">Reference proteome</keyword>
<accession>A0ABV7H4R8</accession>
<dbReference type="PANTHER" id="PTHR37625:SF4">
    <property type="entry name" value="OUTER MEMBRANE LIPOPROTEIN"/>
    <property type="match status" value="1"/>
</dbReference>
<dbReference type="NCBIfam" id="TIGR03352">
    <property type="entry name" value="VI_chp_3"/>
    <property type="match status" value="1"/>
</dbReference>
<dbReference type="EMBL" id="JBHRTI010000004">
    <property type="protein sequence ID" value="MFC3147623.1"/>
    <property type="molecule type" value="Genomic_DNA"/>
</dbReference>
<dbReference type="PROSITE" id="PS51257">
    <property type="entry name" value="PROKAR_LIPOPROTEIN"/>
    <property type="match status" value="1"/>
</dbReference>
<gene>
    <name evidence="1" type="primary">tssJ</name>
    <name evidence="1" type="ORF">ACFOEN_08210</name>
</gene>
<dbReference type="InterPro" id="IPR017734">
    <property type="entry name" value="T6SS_SciN"/>
</dbReference>
<sequence length="167" mass="18139">MSTKQREEISMAWRPLFGALSVSVLLLALAGCGAAPKATPTKLNISVAVASNANPDTRNRPSPIVVRVYELRAPAGFEAADFFALFDKDREALAADLQARDEFTLQPGETKSIARDAKPESRHIAVFAAFRDLERATWRGTVPLVAGKPNNLRVIVEGRTISVRPAQ</sequence>
<dbReference type="Proteomes" id="UP001595556">
    <property type="component" value="Unassembled WGS sequence"/>
</dbReference>
<organism evidence="1 2">
    <name type="scientific">Piscinibacterium candidicorallinum</name>
    <dbReference type="NCBI Taxonomy" id="1793872"/>
    <lineage>
        <taxon>Bacteria</taxon>
        <taxon>Pseudomonadati</taxon>
        <taxon>Pseudomonadota</taxon>
        <taxon>Betaproteobacteria</taxon>
        <taxon>Burkholderiales</taxon>
        <taxon>Piscinibacterium</taxon>
    </lineage>
</organism>
<dbReference type="Pfam" id="PF12790">
    <property type="entry name" value="T6SS-SciN"/>
    <property type="match status" value="1"/>
</dbReference>
<evidence type="ECO:0000313" key="1">
    <source>
        <dbReference type="EMBL" id="MFC3147623.1"/>
    </source>
</evidence>
<dbReference type="PANTHER" id="PTHR37625">
    <property type="entry name" value="OUTER MEMBRANE LIPOPROTEIN-RELATED"/>
    <property type="match status" value="1"/>
</dbReference>
<dbReference type="RefSeq" id="WP_377302882.1">
    <property type="nucleotide sequence ID" value="NZ_CP180191.1"/>
</dbReference>
<comment type="caution">
    <text evidence="1">The sequence shown here is derived from an EMBL/GenBank/DDBJ whole genome shotgun (WGS) entry which is preliminary data.</text>
</comment>
<dbReference type="InterPro" id="IPR038706">
    <property type="entry name" value="Type_VI_SciN-like_sf"/>
</dbReference>
<proteinExistence type="predicted"/>
<dbReference type="Gene3D" id="2.60.40.4150">
    <property type="entry name" value="Type VI secretion system, lipoprotein SciN"/>
    <property type="match status" value="1"/>
</dbReference>
<protein>
    <submittedName>
        <fullName evidence="1">Type VI secretion system lipoprotein TssJ</fullName>
    </submittedName>
</protein>
<reference evidence="2" key="1">
    <citation type="journal article" date="2019" name="Int. J. Syst. Evol. Microbiol.">
        <title>The Global Catalogue of Microorganisms (GCM) 10K type strain sequencing project: providing services to taxonomists for standard genome sequencing and annotation.</title>
        <authorList>
            <consortium name="The Broad Institute Genomics Platform"/>
            <consortium name="The Broad Institute Genome Sequencing Center for Infectious Disease"/>
            <person name="Wu L."/>
            <person name="Ma J."/>
        </authorList>
    </citation>
    <scope>NUCLEOTIDE SEQUENCE [LARGE SCALE GENOMIC DNA]</scope>
    <source>
        <strain evidence="2">KCTC 52168</strain>
    </source>
</reference>
<name>A0ABV7H4R8_9BURK</name>
<keyword evidence="1" id="KW-0449">Lipoprotein</keyword>
<evidence type="ECO:0000313" key="2">
    <source>
        <dbReference type="Proteomes" id="UP001595556"/>
    </source>
</evidence>